<dbReference type="RefSeq" id="XP_016605215.1">
    <property type="nucleotide sequence ID" value="XM_016755730.1"/>
</dbReference>
<gene>
    <name evidence="3" type="ORF">SPPG_07562</name>
</gene>
<dbReference type="eggNOG" id="KOG1950">
    <property type="taxonomic scope" value="Eukaryota"/>
</dbReference>
<dbReference type="InterPro" id="IPR002495">
    <property type="entry name" value="Glyco_trans_8"/>
</dbReference>
<sequence length="754" mass="86435">MRAIIFNRPSSRSRWSTILMLMLCTAFLCLLDRTRRKAARVLPEWVHKGISTELSEFVKKADINIQCSHQLEQPAIIEPNRKVQSDLPEFGQWRSKNALRLGMSQCDAHVTYQQNLLYDFYGSRLANITHVGVIGQTIIANPGDAALYTATVSMLQKLHIHIVYACPFRECSVDEMQKALDEAQPDKRRQGIVFNGGGNMKSQSFIAQEVRNTFVEAFPEVQITHMPQSVWFEDPKHDELTREIYKRHKDVVVTVRDRLSFERIKHWTNEGIPVYLLPDTAHIHGVRTDYMGDVKYDFLIVPRNDNENGVSHHQVGAFETLVRGDGMQAAKMVIGDWNDQPFEKIIPLQEKDRTQQAWLRYRFGMEWLAQGELIVTDRLHATIVGLSLGKQVIVMEQGPYKKIQGFYETWYKPGCDDLVRFADGVEEAVNLAMEWYKNGKSFPASKAQSNRELLPMASNTLPEPKPTSPKYAVTTVLTGDRYLAGALVLGFSISKVNSLRNIDRIALVPKDAALSDTHVKMLEKVGWTLLYVDRVPMPAKVNWKFEDMLIKLQTFKMTQYEMIAAIDSDAFVVGDFLPAFELLSVSGAPLAATMAATKPVAPFWDLMAGHFNAGTVFLRTNATAYEILHALSQNKEYYPTDLAEQSLLNRYYAGQWLGLPATYNLLFAYSTRREYYHDIRPQTKIIHFAGHYKPWLPCTDKNTHSCGYDLHPDVMLWRRWFKELVRDMGWNERDFLGDRRSDAIPDFVWEDLML</sequence>
<accession>A0A0L0H6Q2</accession>
<evidence type="ECO:0000313" key="3">
    <source>
        <dbReference type="EMBL" id="KNC97175.1"/>
    </source>
</evidence>
<protein>
    <recommendedName>
        <fullName evidence="2">Polysaccharide pyruvyl transferase domain-containing protein</fullName>
    </recommendedName>
</protein>
<dbReference type="SUPFAM" id="SSF53448">
    <property type="entry name" value="Nucleotide-diphospho-sugar transferases"/>
    <property type="match status" value="1"/>
</dbReference>
<dbReference type="Pfam" id="PF01501">
    <property type="entry name" value="Glyco_transf_8"/>
    <property type="match status" value="1"/>
</dbReference>
<dbReference type="InParanoid" id="A0A0L0H6Q2"/>
<dbReference type="OrthoDB" id="2014201at2759"/>
<dbReference type="Proteomes" id="UP000053201">
    <property type="component" value="Unassembled WGS sequence"/>
</dbReference>
<dbReference type="Pfam" id="PF04230">
    <property type="entry name" value="PS_pyruv_trans"/>
    <property type="match status" value="1"/>
</dbReference>
<keyword evidence="1" id="KW-0732">Signal</keyword>
<evidence type="ECO:0000313" key="4">
    <source>
        <dbReference type="Proteomes" id="UP000053201"/>
    </source>
</evidence>
<dbReference type="GeneID" id="27690771"/>
<dbReference type="PANTHER" id="PTHR11183">
    <property type="entry name" value="GLYCOGENIN SUBFAMILY MEMBER"/>
    <property type="match status" value="1"/>
</dbReference>
<evidence type="ECO:0000259" key="2">
    <source>
        <dbReference type="Pfam" id="PF04230"/>
    </source>
</evidence>
<dbReference type="InterPro" id="IPR029044">
    <property type="entry name" value="Nucleotide-diphossugar_trans"/>
</dbReference>
<dbReference type="AlphaFoldDB" id="A0A0L0H6Q2"/>
<name>A0A0L0H6Q2_SPIPD</name>
<dbReference type="EMBL" id="KQ257465">
    <property type="protein sequence ID" value="KNC97175.1"/>
    <property type="molecule type" value="Genomic_DNA"/>
</dbReference>
<dbReference type="Gene3D" id="3.90.550.10">
    <property type="entry name" value="Spore Coat Polysaccharide Biosynthesis Protein SpsA, Chain A"/>
    <property type="match status" value="1"/>
</dbReference>
<organism evidence="3 4">
    <name type="scientific">Spizellomyces punctatus (strain DAOM BR117)</name>
    <dbReference type="NCBI Taxonomy" id="645134"/>
    <lineage>
        <taxon>Eukaryota</taxon>
        <taxon>Fungi</taxon>
        <taxon>Fungi incertae sedis</taxon>
        <taxon>Chytridiomycota</taxon>
        <taxon>Chytridiomycota incertae sedis</taxon>
        <taxon>Chytridiomycetes</taxon>
        <taxon>Spizellomycetales</taxon>
        <taxon>Spizellomycetaceae</taxon>
        <taxon>Spizellomyces</taxon>
    </lineage>
</organism>
<reference evidence="3 4" key="1">
    <citation type="submission" date="2009-08" db="EMBL/GenBank/DDBJ databases">
        <title>The Genome Sequence of Spizellomyces punctatus strain DAOM BR117.</title>
        <authorList>
            <consortium name="The Broad Institute Genome Sequencing Platform"/>
            <person name="Russ C."/>
            <person name="Cuomo C."/>
            <person name="Shea T."/>
            <person name="Young S.K."/>
            <person name="Zeng Q."/>
            <person name="Koehrsen M."/>
            <person name="Haas B."/>
            <person name="Borodovsky M."/>
            <person name="Guigo R."/>
            <person name="Alvarado L."/>
            <person name="Berlin A."/>
            <person name="Bochicchio J."/>
            <person name="Borenstein D."/>
            <person name="Chapman S."/>
            <person name="Chen Z."/>
            <person name="Engels R."/>
            <person name="Freedman E."/>
            <person name="Gellesch M."/>
            <person name="Goldberg J."/>
            <person name="Griggs A."/>
            <person name="Gujja S."/>
            <person name="Heiman D."/>
            <person name="Hepburn T."/>
            <person name="Howarth C."/>
            <person name="Jen D."/>
            <person name="Larson L."/>
            <person name="Lewis B."/>
            <person name="Mehta T."/>
            <person name="Park D."/>
            <person name="Pearson M."/>
            <person name="Roberts A."/>
            <person name="Saif S."/>
            <person name="Shenoy N."/>
            <person name="Sisk P."/>
            <person name="Stolte C."/>
            <person name="Sykes S."/>
            <person name="Thomson T."/>
            <person name="Walk T."/>
            <person name="White J."/>
            <person name="Yandava C."/>
            <person name="Burger G."/>
            <person name="Gray M.W."/>
            <person name="Holland P.W.H."/>
            <person name="King N."/>
            <person name="Lang F.B.F."/>
            <person name="Roger A.J."/>
            <person name="Ruiz-Trillo I."/>
            <person name="Lander E."/>
            <person name="Nusbaum C."/>
        </authorList>
    </citation>
    <scope>NUCLEOTIDE SEQUENCE [LARGE SCALE GENOMIC DNA]</scope>
    <source>
        <strain evidence="3 4">DAOM BR117</strain>
    </source>
</reference>
<proteinExistence type="predicted"/>
<feature type="domain" description="Polysaccharide pyruvyl transferase" evidence="2">
    <location>
        <begin position="141"/>
        <end position="396"/>
    </location>
</feature>
<dbReference type="InterPro" id="IPR007345">
    <property type="entry name" value="Polysacch_pyruvyl_Trfase"/>
</dbReference>
<evidence type="ECO:0000256" key="1">
    <source>
        <dbReference type="SAM" id="SignalP"/>
    </source>
</evidence>
<dbReference type="VEuPathDB" id="FungiDB:SPPG_07562"/>
<feature type="signal peptide" evidence="1">
    <location>
        <begin position="1"/>
        <end position="31"/>
    </location>
</feature>
<dbReference type="InterPro" id="IPR050587">
    <property type="entry name" value="GNT1/Glycosyltrans_8"/>
</dbReference>
<dbReference type="GO" id="GO:0016757">
    <property type="term" value="F:glycosyltransferase activity"/>
    <property type="evidence" value="ECO:0007669"/>
    <property type="project" value="InterPro"/>
</dbReference>
<feature type="chain" id="PRO_5005539511" description="Polysaccharide pyruvyl transferase domain-containing protein" evidence="1">
    <location>
        <begin position="32"/>
        <end position="754"/>
    </location>
</feature>
<keyword evidence="4" id="KW-1185">Reference proteome</keyword>